<accession>A0A0C9XI38</accession>
<feature type="non-terminal residue" evidence="1">
    <location>
        <position position="1"/>
    </location>
</feature>
<organism evidence="1 2">
    <name type="scientific">Pisolithus microcarpus 441</name>
    <dbReference type="NCBI Taxonomy" id="765257"/>
    <lineage>
        <taxon>Eukaryota</taxon>
        <taxon>Fungi</taxon>
        <taxon>Dikarya</taxon>
        <taxon>Basidiomycota</taxon>
        <taxon>Agaricomycotina</taxon>
        <taxon>Agaricomycetes</taxon>
        <taxon>Agaricomycetidae</taxon>
        <taxon>Boletales</taxon>
        <taxon>Sclerodermatineae</taxon>
        <taxon>Pisolithaceae</taxon>
        <taxon>Pisolithus</taxon>
    </lineage>
</organism>
<name>A0A0C9XI38_9AGAM</name>
<sequence length="167" mass="18550">SSGSRFTNSDLPPLFLKGRKWAKIFLPTLLLWVGDQPNIWSVPEDNIVHALREIIKVVYPTFVALDDVCPNTPIFSIVCHFILCDTTCEALLRKCAFAYEDLDSSNPDKAFHGAFILQLLANAHLRSCAGSVDVPALHLSPKQYRARGAIALCVTAVSHRYYTNTGF</sequence>
<proteinExistence type="predicted"/>
<reference evidence="1 2" key="1">
    <citation type="submission" date="2014-04" db="EMBL/GenBank/DDBJ databases">
        <authorList>
            <consortium name="DOE Joint Genome Institute"/>
            <person name="Kuo A."/>
            <person name="Kohler A."/>
            <person name="Costa M.D."/>
            <person name="Nagy L.G."/>
            <person name="Floudas D."/>
            <person name="Copeland A."/>
            <person name="Barry K.W."/>
            <person name="Cichocki N."/>
            <person name="Veneault-Fourrey C."/>
            <person name="LaButti K."/>
            <person name="Lindquist E.A."/>
            <person name="Lipzen A."/>
            <person name="Lundell T."/>
            <person name="Morin E."/>
            <person name="Murat C."/>
            <person name="Sun H."/>
            <person name="Tunlid A."/>
            <person name="Henrissat B."/>
            <person name="Grigoriev I.V."/>
            <person name="Hibbett D.S."/>
            <person name="Martin F."/>
            <person name="Nordberg H.P."/>
            <person name="Cantor M.N."/>
            <person name="Hua S.X."/>
        </authorList>
    </citation>
    <scope>NUCLEOTIDE SEQUENCE [LARGE SCALE GENOMIC DNA]</scope>
    <source>
        <strain evidence="1 2">441</strain>
    </source>
</reference>
<evidence type="ECO:0000313" key="1">
    <source>
        <dbReference type="EMBL" id="KIK11960.1"/>
    </source>
</evidence>
<protein>
    <submittedName>
        <fullName evidence="1">Uncharacterized protein</fullName>
    </submittedName>
</protein>
<dbReference type="AlphaFoldDB" id="A0A0C9XI38"/>
<dbReference type="Proteomes" id="UP000054018">
    <property type="component" value="Unassembled WGS sequence"/>
</dbReference>
<reference evidence="2" key="2">
    <citation type="submission" date="2015-01" db="EMBL/GenBank/DDBJ databases">
        <title>Evolutionary Origins and Diversification of the Mycorrhizal Mutualists.</title>
        <authorList>
            <consortium name="DOE Joint Genome Institute"/>
            <consortium name="Mycorrhizal Genomics Consortium"/>
            <person name="Kohler A."/>
            <person name="Kuo A."/>
            <person name="Nagy L.G."/>
            <person name="Floudas D."/>
            <person name="Copeland A."/>
            <person name="Barry K.W."/>
            <person name="Cichocki N."/>
            <person name="Veneault-Fourrey C."/>
            <person name="LaButti K."/>
            <person name="Lindquist E.A."/>
            <person name="Lipzen A."/>
            <person name="Lundell T."/>
            <person name="Morin E."/>
            <person name="Murat C."/>
            <person name="Riley R."/>
            <person name="Ohm R."/>
            <person name="Sun H."/>
            <person name="Tunlid A."/>
            <person name="Henrissat B."/>
            <person name="Grigoriev I.V."/>
            <person name="Hibbett D.S."/>
            <person name="Martin F."/>
        </authorList>
    </citation>
    <scope>NUCLEOTIDE SEQUENCE [LARGE SCALE GENOMIC DNA]</scope>
    <source>
        <strain evidence="2">441</strain>
    </source>
</reference>
<dbReference type="OrthoDB" id="2677435at2759"/>
<dbReference type="HOGENOM" id="CLU_116558_0_0_1"/>
<gene>
    <name evidence="1" type="ORF">PISMIDRAFT_121783</name>
</gene>
<evidence type="ECO:0000313" key="2">
    <source>
        <dbReference type="Proteomes" id="UP000054018"/>
    </source>
</evidence>
<dbReference type="EMBL" id="KN834134">
    <property type="protein sequence ID" value="KIK11960.1"/>
    <property type="molecule type" value="Genomic_DNA"/>
</dbReference>
<keyword evidence="2" id="KW-1185">Reference proteome</keyword>